<dbReference type="InterPro" id="IPR022742">
    <property type="entry name" value="Hydrolase_4"/>
</dbReference>
<dbReference type="GO" id="GO:0052689">
    <property type="term" value="F:carboxylic ester hydrolase activity"/>
    <property type="evidence" value="ECO:0007669"/>
    <property type="project" value="UniProtKB-ARBA"/>
</dbReference>
<dbReference type="Gene3D" id="3.40.50.1820">
    <property type="entry name" value="alpha/beta hydrolase"/>
    <property type="match status" value="1"/>
</dbReference>
<evidence type="ECO:0000256" key="1">
    <source>
        <dbReference type="ARBA" id="ARBA00022801"/>
    </source>
</evidence>
<evidence type="ECO:0000259" key="2">
    <source>
        <dbReference type="Pfam" id="PF12146"/>
    </source>
</evidence>
<feature type="domain" description="Serine aminopeptidase S33" evidence="2">
    <location>
        <begin position="39"/>
        <end position="147"/>
    </location>
</feature>
<reference evidence="3 4" key="1">
    <citation type="submission" date="2017-01" db="EMBL/GenBank/DDBJ databases">
        <title>Genome Analysis of Deinococcus marmoris KOPRI26562.</title>
        <authorList>
            <person name="Kim J.H."/>
            <person name="Oh H.-M."/>
        </authorList>
    </citation>
    <scope>NUCLEOTIDE SEQUENCE [LARGE SCALE GENOMIC DNA]</scope>
    <source>
        <strain evidence="3 4">KOPRI26562</strain>
    </source>
</reference>
<evidence type="ECO:0000313" key="4">
    <source>
        <dbReference type="Proteomes" id="UP000186607"/>
    </source>
</evidence>
<dbReference type="Pfam" id="PF12146">
    <property type="entry name" value="Hydrolase_4"/>
    <property type="match status" value="1"/>
</dbReference>
<dbReference type="EMBL" id="MSTI01000175">
    <property type="protein sequence ID" value="OLV15544.1"/>
    <property type="molecule type" value="Genomic_DNA"/>
</dbReference>
<organism evidence="3 4">
    <name type="scientific">Deinococcus marmoris</name>
    <dbReference type="NCBI Taxonomy" id="249408"/>
    <lineage>
        <taxon>Bacteria</taxon>
        <taxon>Thermotogati</taxon>
        <taxon>Deinococcota</taxon>
        <taxon>Deinococci</taxon>
        <taxon>Deinococcales</taxon>
        <taxon>Deinococcaceae</taxon>
        <taxon>Deinococcus</taxon>
    </lineage>
</organism>
<dbReference type="eggNOG" id="COG1073">
    <property type="taxonomic scope" value="Bacteria"/>
</dbReference>
<sequence>MLFCALASAGLAVDSSVTIAGHVPGTLSLPDNSSGKVPAVLLLHGFASQKDEVGDMYKNLAAKLAAQGVASLRIDFQGSGDSKIPFEQMTFTNQVSDAQAAFDYLRGRPEVDATRLGLLGFSMGGGVAIELAANAANPVKSLALWSSTSSRSLADIEAGSRATAEKEGVVDVDLGFTKIKLGKAFYSSLQNQNLEADIGRFKGNTMIVYGTADPLSGNAPYFLYNLQGKVRNLVLIDGADHIYHVLTDDKSESNQVIDTTTNWFRGL</sequence>
<protein>
    <submittedName>
        <fullName evidence="3">Dienelactone hydrolase</fullName>
    </submittedName>
</protein>
<gene>
    <name evidence="3" type="ORF">BOO71_0014470</name>
</gene>
<name>A0A1U7NRK1_9DEIO</name>
<comment type="caution">
    <text evidence="3">The sequence shown here is derived from an EMBL/GenBank/DDBJ whole genome shotgun (WGS) entry which is preliminary data.</text>
</comment>
<keyword evidence="4" id="KW-1185">Reference proteome</keyword>
<dbReference type="InterPro" id="IPR050261">
    <property type="entry name" value="FrsA_esterase"/>
</dbReference>
<dbReference type="AlphaFoldDB" id="A0A1U7NRK1"/>
<accession>A0A1U7NRK1</accession>
<dbReference type="Proteomes" id="UP000186607">
    <property type="component" value="Unassembled WGS sequence"/>
</dbReference>
<dbReference type="PANTHER" id="PTHR22946">
    <property type="entry name" value="DIENELACTONE HYDROLASE DOMAIN-CONTAINING PROTEIN-RELATED"/>
    <property type="match status" value="1"/>
</dbReference>
<dbReference type="SUPFAM" id="SSF53474">
    <property type="entry name" value="alpha/beta-Hydrolases"/>
    <property type="match status" value="1"/>
</dbReference>
<dbReference type="InterPro" id="IPR029058">
    <property type="entry name" value="AB_hydrolase_fold"/>
</dbReference>
<proteinExistence type="predicted"/>
<dbReference type="PANTHER" id="PTHR22946:SF9">
    <property type="entry name" value="POLYKETIDE TRANSFERASE AF380"/>
    <property type="match status" value="1"/>
</dbReference>
<evidence type="ECO:0000313" key="3">
    <source>
        <dbReference type="EMBL" id="OLV15544.1"/>
    </source>
</evidence>
<keyword evidence="1 3" id="KW-0378">Hydrolase</keyword>
<dbReference type="STRING" id="249408.BOO71_0014470"/>